<accession>A0A1I7T5U2</accession>
<keyword evidence="5" id="KW-1185">Reference proteome</keyword>
<evidence type="ECO:0000256" key="2">
    <source>
        <dbReference type="PROSITE-ProRule" id="PRU00117"/>
    </source>
</evidence>
<dbReference type="WBParaSite" id="Csp11.Scaffold516.g2684.t1">
    <property type="protein sequence ID" value="Csp11.Scaffold516.g2684.t1"/>
    <property type="gene ID" value="Csp11.Scaffold516.g2684"/>
</dbReference>
<evidence type="ECO:0000256" key="3">
    <source>
        <dbReference type="SAM" id="MobiDB-lite"/>
    </source>
</evidence>
<dbReference type="Proteomes" id="UP000095282">
    <property type="component" value="Unplaced"/>
</dbReference>
<feature type="region of interest" description="Disordered" evidence="3">
    <location>
        <begin position="1"/>
        <end position="37"/>
    </location>
</feature>
<dbReference type="InterPro" id="IPR036612">
    <property type="entry name" value="KH_dom_type_1_sf"/>
</dbReference>
<reference evidence="6" key="1">
    <citation type="submission" date="2016-11" db="UniProtKB">
        <authorList>
            <consortium name="WormBaseParasite"/>
        </authorList>
    </citation>
    <scope>IDENTIFICATION</scope>
</reference>
<keyword evidence="2" id="KW-0694">RNA-binding</keyword>
<dbReference type="PROSITE" id="PS50084">
    <property type="entry name" value="KH_TYPE_1"/>
    <property type="match status" value="3"/>
</dbReference>
<dbReference type="SUPFAM" id="SSF54791">
    <property type="entry name" value="Eukaryotic type KH-domain (KH-domain type I)"/>
    <property type="match status" value="3"/>
</dbReference>
<dbReference type="eggNOG" id="KOG1676">
    <property type="taxonomic scope" value="Eukaryota"/>
</dbReference>
<name>A0A1I7T5U2_9PELO</name>
<dbReference type="CDD" id="cd22397">
    <property type="entry name" value="KH-I_FUBP_rpt2"/>
    <property type="match status" value="1"/>
</dbReference>
<dbReference type="STRING" id="1561998.A0A1I7T5U2"/>
<dbReference type="InterPro" id="IPR004088">
    <property type="entry name" value="KH_dom_type_1"/>
</dbReference>
<dbReference type="Gene3D" id="3.30.1370.10">
    <property type="entry name" value="K Homology domain, type 1"/>
    <property type="match status" value="3"/>
</dbReference>
<feature type="domain" description="K Homology" evidence="4">
    <location>
        <begin position="133"/>
        <end position="205"/>
    </location>
</feature>
<dbReference type="Pfam" id="PF00013">
    <property type="entry name" value="KH_1"/>
    <property type="match status" value="3"/>
</dbReference>
<dbReference type="AlphaFoldDB" id="A0A1I7T5U2"/>
<sequence length="273" mass="29241">MEEFNAQQATQATSLKRDRIEDEEYGLPAKRPADEADLTLGNPYMDDNENVSEKHPIPETAVGIVIGRGGSEIQGIQAKAGCRVQMSSDQDGSGFRMVALEGARANVETAKILIDEVVNRAQTPRTQFGFPRAQTTIDIPIPPNRCGLIIGKAGDTIRQLQEKSGCKMVLVQETQAVSDQSKPLRITGDPQKIEIAKQLVAEILNSGGDGNGGSGIQMHQVGGGASARGEVVVPRSSVGIIIGKQGDTIKRLAMETGTKIQFKPDDDPNTPER</sequence>
<evidence type="ECO:0000259" key="4">
    <source>
        <dbReference type="SMART" id="SM00322"/>
    </source>
</evidence>
<protein>
    <submittedName>
        <fullName evidence="6">KH domain-containing protein</fullName>
    </submittedName>
</protein>
<feature type="compositionally biased region" description="Polar residues" evidence="3">
    <location>
        <begin position="1"/>
        <end position="14"/>
    </location>
</feature>
<evidence type="ECO:0000313" key="6">
    <source>
        <dbReference type="WBParaSite" id="Csp11.Scaffold516.g2684.t1"/>
    </source>
</evidence>
<feature type="domain" description="K Homology" evidence="4">
    <location>
        <begin position="225"/>
        <end position="268"/>
    </location>
</feature>
<evidence type="ECO:0000313" key="5">
    <source>
        <dbReference type="Proteomes" id="UP000095282"/>
    </source>
</evidence>
<keyword evidence="1" id="KW-0677">Repeat</keyword>
<dbReference type="PANTHER" id="PTHR10288">
    <property type="entry name" value="KH DOMAIN CONTAINING RNA BINDING PROTEIN"/>
    <property type="match status" value="1"/>
</dbReference>
<dbReference type="GO" id="GO:0003723">
    <property type="term" value="F:RNA binding"/>
    <property type="evidence" value="ECO:0007669"/>
    <property type="project" value="UniProtKB-UniRule"/>
</dbReference>
<proteinExistence type="predicted"/>
<organism evidence="5 6">
    <name type="scientific">Caenorhabditis tropicalis</name>
    <dbReference type="NCBI Taxonomy" id="1561998"/>
    <lineage>
        <taxon>Eukaryota</taxon>
        <taxon>Metazoa</taxon>
        <taxon>Ecdysozoa</taxon>
        <taxon>Nematoda</taxon>
        <taxon>Chromadorea</taxon>
        <taxon>Rhabditida</taxon>
        <taxon>Rhabditina</taxon>
        <taxon>Rhabditomorpha</taxon>
        <taxon>Rhabditoidea</taxon>
        <taxon>Rhabditidae</taxon>
        <taxon>Peloderinae</taxon>
        <taxon>Caenorhabditis</taxon>
    </lineage>
</organism>
<dbReference type="SMART" id="SM00322">
    <property type="entry name" value="KH"/>
    <property type="match status" value="3"/>
</dbReference>
<feature type="domain" description="K Homology" evidence="4">
    <location>
        <begin position="49"/>
        <end position="119"/>
    </location>
</feature>
<evidence type="ECO:0000256" key="1">
    <source>
        <dbReference type="ARBA" id="ARBA00022737"/>
    </source>
</evidence>
<dbReference type="InterPro" id="IPR004087">
    <property type="entry name" value="KH_dom"/>
</dbReference>